<sequence length="26" mass="2743">MDLRVVNGEVDGNGCGVKIQTVLLGR</sequence>
<evidence type="ECO:0000313" key="1">
    <source>
        <dbReference type="EMBL" id="MCI08292.1"/>
    </source>
</evidence>
<reference evidence="1 2" key="1">
    <citation type="journal article" date="2018" name="Front. Plant Sci.">
        <title>Red Clover (Trifolium pratense) and Zigzag Clover (T. medium) - A Picture of Genomic Similarities and Differences.</title>
        <authorList>
            <person name="Dluhosova J."/>
            <person name="Istvanek J."/>
            <person name="Nedelnik J."/>
            <person name="Repkova J."/>
        </authorList>
    </citation>
    <scope>NUCLEOTIDE SEQUENCE [LARGE SCALE GENOMIC DNA]</scope>
    <source>
        <strain evidence="2">cv. 10/8</strain>
        <tissue evidence="1">Leaf</tissue>
    </source>
</reference>
<evidence type="ECO:0000313" key="2">
    <source>
        <dbReference type="Proteomes" id="UP000265520"/>
    </source>
</evidence>
<dbReference type="Proteomes" id="UP000265520">
    <property type="component" value="Unassembled WGS sequence"/>
</dbReference>
<organism evidence="1 2">
    <name type="scientific">Trifolium medium</name>
    <dbReference type="NCBI Taxonomy" id="97028"/>
    <lineage>
        <taxon>Eukaryota</taxon>
        <taxon>Viridiplantae</taxon>
        <taxon>Streptophyta</taxon>
        <taxon>Embryophyta</taxon>
        <taxon>Tracheophyta</taxon>
        <taxon>Spermatophyta</taxon>
        <taxon>Magnoliopsida</taxon>
        <taxon>eudicotyledons</taxon>
        <taxon>Gunneridae</taxon>
        <taxon>Pentapetalae</taxon>
        <taxon>rosids</taxon>
        <taxon>fabids</taxon>
        <taxon>Fabales</taxon>
        <taxon>Fabaceae</taxon>
        <taxon>Papilionoideae</taxon>
        <taxon>50 kb inversion clade</taxon>
        <taxon>NPAAA clade</taxon>
        <taxon>Hologalegina</taxon>
        <taxon>IRL clade</taxon>
        <taxon>Trifolieae</taxon>
        <taxon>Trifolium</taxon>
    </lineage>
</organism>
<comment type="caution">
    <text evidence="1">The sequence shown here is derived from an EMBL/GenBank/DDBJ whole genome shotgun (WGS) entry which is preliminary data.</text>
</comment>
<dbReference type="AlphaFoldDB" id="A0A392P973"/>
<dbReference type="EMBL" id="LXQA010068497">
    <property type="protein sequence ID" value="MCI08292.1"/>
    <property type="molecule type" value="Genomic_DNA"/>
</dbReference>
<name>A0A392P973_9FABA</name>
<feature type="non-terminal residue" evidence="1">
    <location>
        <position position="26"/>
    </location>
</feature>
<accession>A0A392P973</accession>
<keyword evidence="2" id="KW-1185">Reference proteome</keyword>
<proteinExistence type="predicted"/>
<protein>
    <submittedName>
        <fullName evidence="1">Uncharacterized protein</fullName>
    </submittedName>
</protein>